<keyword evidence="1 2" id="KW-0694">RNA-binding</keyword>
<keyword evidence="6" id="KW-1185">Reference proteome</keyword>
<proteinExistence type="predicted"/>
<comment type="caution">
    <text evidence="5">The sequence shown here is derived from an EMBL/GenBank/DDBJ whole genome shotgun (WGS) entry which is preliminary data.</text>
</comment>
<dbReference type="PANTHER" id="PTHR45880:SF1">
    <property type="entry name" value="RNA-BINDING MOTIF PROTEIN, X-LINKED 2"/>
    <property type="match status" value="1"/>
</dbReference>
<gene>
    <name evidence="5" type="ORF">IE077_002259</name>
</gene>
<feature type="chain" id="PRO_5045517576" description="RRM domain-containing protein" evidence="3">
    <location>
        <begin position="19"/>
        <end position="231"/>
    </location>
</feature>
<dbReference type="SMART" id="SM00360">
    <property type="entry name" value="RRM"/>
    <property type="match status" value="1"/>
</dbReference>
<accession>A0ABQ7JBG5</accession>
<feature type="domain" description="RRM" evidence="4">
    <location>
        <begin position="129"/>
        <end position="209"/>
    </location>
</feature>
<dbReference type="Pfam" id="PF00076">
    <property type="entry name" value="RRM_1"/>
    <property type="match status" value="1"/>
</dbReference>
<organism evidence="5 6">
    <name type="scientific">Cardiosporidium cionae</name>
    <dbReference type="NCBI Taxonomy" id="476202"/>
    <lineage>
        <taxon>Eukaryota</taxon>
        <taxon>Sar</taxon>
        <taxon>Alveolata</taxon>
        <taxon>Apicomplexa</taxon>
        <taxon>Aconoidasida</taxon>
        <taxon>Nephromycida</taxon>
        <taxon>Cardiosporidium</taxon>
    </lineage>
</organism>
<dbReference type="InterPro" id="IPR000504">
    <property type="entry name" value="RRM_dom"/>
</dbReference>
<dbReference type="InterPro" id="IPR035979">
    <property type="entry name" value="RBD_domain_sf"/>
</dbReference>
<evidence type="ECO:0000256" key="3">
    <source>
        <dbReference type="SAM" id="SignalP"/>
    </source>
</evidence>
<evidence type="ECO:0000256" key="2">
    <source>
        <dbReference type="PROSITE-ProRule" id="PRU00176"/>
    </source>
</evidence>
<dbReference type="EMBL" id="JADAQX010000207">
    <property type="protein sequence ID" value="KAF8821249.1"/>
    <property type="molecule type" value="Genomic_DNA"/>
</dbReference>
<dbReference type="InterPro" id="IPR012677">
    <property type="entry name" value="Nucleotide-bd_a/b_plait_sf"/>
</dbReference>
<dbReference type="Proteomes" id="UP000823046">
    <property type="component" value="Unassembled WGS sequence"/>
</dbReference>
<dbReference type="Gene3D" id="3.30.70.330">
    <property type="match status" value="1"/>
</dbReference>
<evidence type="ECO:0000259" key="4">
    <source>
        <dbReference type="PROSITE" id="PS50102"/>
    </source>
</evidence>
<evidence type="ECO:0000313" key="6">
    <source>
        <dbReference type="Proteomes" id="UP000823046"/>
    </source>
</evidence>
<dbReference type="PROSITE" id="PS50102">
    <property type="entry name" value="RRM"/>
    <property type="match status" value="1"/>
</dbReference>
<keyword evidence="3" id="KW-0732">Signal</keyword>
<feature type="signal peptide" evidence="3">
    <location>
        <begin position="1"/>
        <end position="18"/>
    </location>
</feature>
<dbReference type="InterPro" id="IPR051847">
    <property type="entry name" value="RNA_proc/Spliceosome_comp"/>
</dbReference>
<dbReference type="PANTHER" id="PTHR45880">
    <property type="entry name" value="RNA-BINDING MOTIF PROTEIN, X-LINKED 2"/>
    <property type="match status" value="1"/>
</dbReference>
<sequence length="231" mass="26319">MRYPMFSWFFIFLTVVNCKKLCDDTSNQQFKLIVNGGITLCGNAFLVPSLKIFCIPSLECNENILGGKLLVPVKKADLVCRQMRFKRWQRPWRTKSLKRGSGSNHILELVRERRLLCERTDKPITQGANVLFISNVDLKLTKGDVEKFFDCWYGLSSCHVKLIKDKETGAHRGFGFVKFTNPWTATTAFLKLNGVKLGDKNILLKEAYLKAHLKTKKISTALPSVDNISEV</sequence>
<evidence type="ECO:0000256" key="1">
    <source>
        <dbReference type="ARBA" id="ARBA00022884"/>
    </source>
</evidence>
<reference evidence="5 6" key="1">
    <citation type="journal article" date="2020" name="bioRxiv">
        <title>Metabolic contributions of an alphaproteobacterial endosymbiont in the apicomplexan Cardiosporidium cionae.</title>
        <authorList>
            <person name="Hunter E.S."/>
            <person name="Paight C.J."/>
            <person name="Lane C.E."/>
        </authorList>
    </citation>
    <scope>NUCLEOTIDE SEQUENCE [LARGE SCALE GENOMIC DNA]</scope>
    <source>
        <strain evidence="5">ESH_2018</strain>
    </source>
</reference>
<evidence type="ECO:0000313" key="5">
    <source>
        <dbReference type="EMBL" id="KAF8821249.1"/>
    </source>
</evidence>
<name>A0ABQ7JBG5_9APIC</name>
<dbReference type="CDD" id="cd00590">
    <property type="entry name" value="RRM_SF"/>
    <property type="match status" value="1"/>
</dbReference>
<protein>
    <recommendedName>
        <fullName evidence="4">RRM domain-containing protein</fullName>
    </recommendedName>
</protein>
<dbReference type="SUPFAM" id="SSF54928">
    <property type="entry name" value="RNA-binding domain, RBD"/>
    <property type="match status" value="1"/>
</dbReference>